<dbReference type="Proteomes" id="UP001054837">
    <property type="component" value="Unassembled WGS sequence"/>
</dbReference>
<feature type="region of interest" description="Disordered" evidence="1">
    <location>
        <begin position="1"/>
        <end position="91"/>
    </location>
</feature>
<feature type="compositionally biased region" description="Acidic residues" evidence="1">
    <location>
        <begin position="13"/>
        <end position="45"/>
    </location>
</feature>
<protein>
    <submittedName>
        <fullName evidence="2">Uncharacterized protein</fullName>
    </submittedName>
</protein>
<dbReference type="EMBL" id="BPLQ01006470">
    <property type="protein sequence ID" value="GIY22671.1"/>
    <property type="molecule type" value="Genomic_DNA"/>
</dbReference>
<reference evidence="2 3" key="1">
    <citation type="submission" date="2021-06" db="EMBL/GenBank/DDBJ databases">
        <title>Caerostris darwini draft genome.</title>
        <authorList>
            <person name="Kono N."/>
            <person name="Arakawa K."/>
        </authorList>
    </citation>
    <scope>NUCLEOTIDE SEQUENCE [LARGE SCALE GENOMIC DNA]</scope>
</reference>
<evidence type="ECO:0000313" key="2">
    <source>
        <dbReference type="EMBL" id="GIY22671.1"/>
    </source>
</evidence>
<evidence type="ECO:0000256" key="1">
    <source>
        <dbReference type="SAM" id="MobiDB-lite"/>
    </source>
</evidence>
<gene>
    <name evidence="2" type="ORF">CDAR_202831</name>
</gene>
<sequence length="189" mass="21310">MMFIITHCKPLNDEFDDSESPSAGDDDSQEDEDESSSASDDDSQVDEALSNKRSSREKDTPLSSKDTLEEDSRSSTANHHANVPDIDPAIDNPLEGIIFATEQELEMDTSAYLQENSYEDFFYQRAARTVQPILPAIAWTEVLVMQKKRQQNPKLGSNRVGLHNAVEDAIRNNQKVHSQLVELRQKVEE</sequence>
<accession>A0AAV4RPE8</accession>
<dbReference type="AlphaFoldDB" id="A0AAV4RPE8"/>
<keyword evidence="3" id="KW-1185">Reference proteome</keyword>
<feature type="compositionally biased region" description="Basic and acidic residues" evidence="1">
    <location>
        <begin position="54"/>
        <end position="73"/>
    </location>
</feature>
<proteinExistence type="predicted"/>
<organism evidence="2 3">
    <name type="scientific">Caerostris darwini</name>
    <dbReference type="NCBI Taxonomy" id="1538125"/>
    <lineage>
        <taxon>Eukaryota</taxon>
        <taxon>Metazoa</taxon>
        <taxon>Ecdysozoa</taxon>
        <taxon>Arthropoda</taxon>
        <taxon>Chelicerata</taxon>
        <taxon>Arachnida</taxon>
        <taxon>Araneae</taxon>
        <taxon>Araneomorphae</taxon>
        <taxon>Entelegynae</taxon>
        <taxon>Araneoidea</taxon>
        <taxon>Araneidae</taxon>
        <taxon>Caerostris</taxon>
    </lineage>
</organism>
<comment type="caution">
    <text evidence="2">The sequence shown here is derived from an EMBL/GenBank/DDBJ whole genome shotgun (WGS) entry which is preliminary data.</text>
</comment>
<name>A0AAV4RPE8_9ARAC</name>
<evidence type="ECO:0000313" key="3">
    <source>
        <dbReference type="Proteomes" id="UP001054837"/>
    </source>
</evidence>